<gene>
    <name evidence="1" type="ORF">ASPCAL04200</name>
</gene>
<keyword evidence="2" id="KW-1185">Reference proteome</keyword>
<evidence type="ECO:0000313" key="1">
    <source>
        <dbReference type="EMBL" id="CEL03042.1"/>
    </source>
</evidence>
<evidence type="ECO:0000313" key="2">
    <source>
        <dbReference type="Proteomes" id="UP000054771"/>
    </source>
</evidence>
<dbReference type="EMBL" id="CDMC01000003">
    <property type="protein sequence ID" value="CEL03042.1"/>
    <property type="molecule type" value="Genomic_DNA"/>
</dbReference>
<reference evidence="2" key="1">
    <citation type="journal article" date="2016" name="Genome Announc.">
        <title>Draft genome sequences of fungus Aspergillus calidoustus.</title>
        <authorList>
            <person name="Horn F."/>
            <person name="Linde J."/>
            <person name="Mattern D.J."/>
            <person name="Walther G."/>
            <person name="Guthke R."/>
            <person name="Scherlach K."/>
            <person name="Martin K."/>
            <person name="Brakhage A.A."/>
            <person name="Petzke L."/>
            <person name="Valiante V."/>
        </authorList>
    </citation>
    <scope>NUCLEOTIDE SEQUENCE [LARGE SCALE GENOMIC DNA]</scope>
    <source>
        <strain evidence="2">SF006504</strain>
    </source>
</reference>
<protein>
    <submittedName>
        <fullName evidence="1">Uncharacterized protein</fullName>
    </submittedName>
</protein>
<proteinExistence type="predicted"/>
<name>A0A0U5FTZ8_ASPCI</name>
<dbReference type="AlphaFoldDB" id="A0A0U5FTZ8"/>
<dbReference type="Proteomes" id="UP000054771">
    <property type="component" value="Unassembled WGS sequence"/>
</dbReference>
<organism evidence="1 2">
    <name type="scientific">Aspergillus calidoustus</name>
    <dbReference type="NCBI Taxonomy" id="454130"/>
    <lineage>
        <taxon>Eukaryota</taxon>
        <taxon>Fungi</taxon>
        <taxon>Dikarya</taxon>
        <taxon>Ascomycota</taxon>
        <taxon>Pezizomycotina</taxon>
        <taxon>Eurotiomycetes</taxon>
        <taxon>Eurotiomycetidae</taxon>
        <taxon>Eurotiales</taxon>
        <taxon>Aspergillaceae</taxon>
        <taxon>Aspergillus</taxon>
        <taxon>Aspergillus subgen. Nidulantes</taxon>
    </lineage>
</organism>
<accession>A0A0U5FTZ8</accession>
<sequence>MTDTIESLEQVVSTLLSNTISQQDSRKSKFLAKCDHLIPFVQPLTKILSILAPCNPEVFPLLRNSIPVIIEVC</sequence>